<feature type="compositionally biased region" description="Basic and acidic residues" evidence="1">
    <location>
        <begin position="69"/>
        <end position="82"/>
    </location>
</feature>
<evidence type="ECO:0008006" key="5">
    <source>
        <dbReference type="Google" id="ProtNLM"/>
    </source>
</evidence>
<dbReference type="GeneID" id="85467268"/>
<evidence type="ECO:0000256" key="2">
    <source>
        <dbReference type="SAM" id="SignalP"/>
    </source>
</evidence>
<comment type="caution">
    <text evidence="3">The sequence shown here is derived from an EMBL/GenBank/DDBJ whole genome shotgun (WGS) entry which is preliminary data.</text>
</comment>
<feature type="signal peptide" evidence="2">
    <location>
        <begin position="1"/>
        <end position="17"/>
    </location>
</feature>
<dbReference type="AlphaFoldDB" id="A0AAJ0A5A6"/>
<evidence type="ECO:0000313" key="3">
    <source>
        <dbReference type="EMBL" id="KAK1655282.1"/>
    </source>
</evidence>
<name>A0AAJ0A5A6_9PEZI</name>
<feature type="region of interest" description="Disordered" evidence="1">
    <location>
        <begin position="24"/>
        <end position="82"/>
    </location>
</feature>
<organism evidence="3 4">
    <name type="scientific">Colletotrichum phormii</name>
    <dbReference type="NCBI Taxonomy" id="359342"/>
    <lineage>
        <taxon>Eukaryota</taxon>
        <taxon>Fungi</taxon>
        <taxon>Dikarya</taxon>
        <taxon>Ascomycota</taxon>
        <taxon>Pezizomycotina</taxon>
        <taxon>Sordariomycetes</taxon>
        <taxon>Hypocreomycetidae</taxon>
        <taxon>Glomerellales</taxon>
        <taxon>Glomerellaceae</taxon>
        <taxon>Colletotrichum</taxon>
        <taxon>Colletotrichum acutatum species complex</taxon>
    </lineage>
</organism>
<gene>
    <name evidence="3" type="ORF">BDP81DRAFT_1909</name>
</gene>
<sequence length="179" mass="19990">MVVVVLLLLVVNLPRRSIIPPLMQRDDTAETTKTQRQMDHLPSGHLTPNTHPRLRWNAAGPAIKHHSTRDRTSPRPRESKHDMECGAGTMSQHKCRCVKCFVFILFCTKFCLIVSRALWVRQGTVLTFQVLPHRDDGLFSSASAFSSSPSSATPPLLLPRGHDVSQCASRSIVPFCPKN</sequence>
<evidence type="ECO:0000313" key="4">
    <source>
        <dbReference type="Proteomes" id="UP001243989"/>
    </source>
</evidence>
<dbReference type="EMBL" id="JAHMHQ010000001">
    <property type="protein sequence ID" value="KAK1655282.1"/>
    <property type="molecule type" value="Genomic_DNA"/>
</dbReference>
<dbReference type="Proteomes" id="UP001243989">
    <property type="component" value="Unassembled WGS sequence"/>
</dbReference>
<dbReference type="RefSeq" id="XP_060451326.1">
    <property type="nucleotide sequence ID" value="XM_060582406.1"/>
</dbReference>
<feature type="chain" id="PRO_5042552079" description="Secreted protein" evidence="2">
    <location>
        <begin position="18"/>
        <end position="179"/>
    </location>
</feature>
<reference evidence="3" key="1">
    <citation type="submission" date="2021-06" db="EMBL/GenBank/DDBJ databases">
        <title>Comparative genomics, transcriptomics and evolutionary studies reveal genomic signatures of adaptation to plant cell wall in hemibiotrophic fungi.</title>
        <authorList>
            <consortium name="DOE Joint Genome Institute"/>
            <person name="Baroncelli R."/>
            <person name="Diaz J.F."/>
            <person name="Benocci T."/>
            <person name="Peng M."/>
            <person name="Battaglia E."/>
            <person name="Haridas S."/>
            <person name="Andreopoulos W."/>
            <person name="Labutti K."/>
            <person name="Pangilinan J."/>
            <person name="Floch G.L."/>
            <person name="Makela M.R."/>
            <person name="Henrissat B."/>
            <person name="Grigoriev I.V."/>
            <person name="Crouch J.A."/>
            <person name="De Vries R.P."/>
            <person name="Sukno S.A."/>
            <person name="Thon M.R."/>
        </authorList>
    </citation>
    <scope>NUCLEOTIDE SEQUENCE</scope>
    <source>
        <strain evidence="3">CBS 102054</strain>
    </source>
</reference>
<accession>A0AAJ0A5A6</accession>
<evidence type="ECO:0000256" key="1">
    <source>
        <dbReference type="SAM" id="MobiDB-lite"/>
    </source>
</evidence>
<keyword evidence="4" id="KW-1185">Reference proteome</keyword>
<proteinExistence type="predicted"/>
<protein>
    <recommendedName>
        <fullName evidence="5">Secreted protein</fullName>
    </recommendedName>
</protein>
<keyword evidence="2" id="KW-0732">Signal</keyword>